<evidence type="ECO:0000313" key="2">
    <source>
        <dbReference type="Proteomes" id="UP000634229"/>
    </source>
</evidence>
<keyword evidence="2" id="KW-1185">Reference proteome</keyword>
<dbReference type="EMBL" id="JAERRF010000018">
    <property type="protein sequence ID" value="MBL1100233.1"/>
    <property type="molecule type" value="Genomic_DNA"/>
</dbReference>
<accession>A0ABS1NJI0</accession>
<organism evidence="1 2">
    <name type="scientific">Streptomyces coffeae</name>
    <dbReference type="NCBI Taxonomy" id="621382"/>
    <lineage>
        <taxon>Bacteria</taxon>
        <taxon>Bacillati</taxon>
        <taxon>Actinomycetota</taxon>
        <taxon>Actinomycetes</taxon>
        <taxon>Kitasatosporales</taxon>
        <taxon>Streptomycetaceae</taxon>
        <taxon>Streptomyces</taxon>
    </lineage>
</organism>
<evidence type="ECO:0000313" key="1">
    <source>
        <dbReference type="EMBL" id="MBL1100233.1"/>
    </source>
</evidence>
<reference evidence="1 2" key="1">
    <citation type="submission" date="2021-01" db="EMBL/GenBank/DDBJ databases">
        <title>WGS of actinomycetes isolated from Thailand.</title>
        <authorList>
            <person name="Thawai C."/>
        </authorList>
    </citation>
    <scope>NUCLEOTIDE SEQUENCE [LARGE SCALE GENOMIC DNA]</scope>
    <source>
        <strain evidence="1 2">CA1R205</strain>
    </source>
</reference>
<dbReference type="Proteomes" id="UP000634229">
    <property type="component" value="Unassembled WGS sequence"/>
</dbReference>
<sequence length="122" mass="14069">MAETDQAAAMAPEDGWRLAREALSLLTDDRSTNVRERMIRGRYEILQETWVLQIRIQIPRISPQRRIHRSIRDPRSLGRPAYVTTVMSGTCRGDGNTYRSRIEKRTAPGTAHRSIERYKNCG</sequence>
<protein>
    <recommendedName>
        <fullName evidence="3">Transposase</fullName>
    </recommendedName>
</protein>
<dbReference type="RefSeq" id="WP_201877932.1">
    <property type="nucleotide sequence ID" value="NZ_JAERRF010000018.1"/>
</dbReference>
<name>A0ABS1NJI0_9ACTN</name>
<comment type="caution">
    <text evidence="1">The sequence shown here is derived from an EMBL/GenBank/DDBJ whole genome shotgun (WGS) entry which is preliminary data.</text>
</comment>
<gene>
    <name evidence="1" type="ORF">JK363_26880</name>
</gene>
<evidence type="ECO:0008006" key="3">
    <source>
        <dbReference type="Google" id="ProtNLM"/>
    </source>
</evidence>
<proteinExistence type="predicted"/>